<comment type="catalytic activity">
    <reaction evidence="10">
        <text>Mg(2+)(in) = Mg(2+)(out)</text>
        <dbReference type="Rhea" id="RHEA:29827"/>
        <dbReference type="ChEBI" id="CHEBI:18420"/>
    </reaction>
</comment>
<evidence type="ECO:0000256" key="3">
    <source>
        <dbReference type="ARBA" id="ARBA00022448"/>
    </source>
</evidence>
<dbReference type="FunFam" id="1.20.58.340:FF:000004">
    <property type="entry name" value="Magnesium transport protein CorA"/>
    <property type="match status" value="1"/>
</dbReference>
<dbReference type="Gene3D" id="3.30.460.20">
    <property type="entry name" value="CorA soluble domain-like"/>
    <property type="match status" value="1"/>
</dbReference>
<dbReference type="SUPFAM" id="SSF143865">
    <property type="entry name" value="CorA soluble domain-like"/>
    <property type="match status" value="1"/>
</dbReference>
<dbReference type="GO" id="GO:0000287">
    <property type="term" value="F:magnesium ion binding"/>
    <property type="evidence" value="ECO:0007669"/>
    <property type="project" value="TreeGrafter"/>
</dbReference>
<keyword evidence="9 12" id="KW-0472">Membrane</keyword>
<dbReference type="PANTHER" id="PTHR46494:SF1">
    <property type="entry name" value="CORA FAMILY METAL ION TRANSPORTER (EUROFUNG)"/>
    <property type="match status" value="1"/>
</dbReference>
<gene>
    <name evidence="12" type="primary">corA</name>
    <name evidence="13" type="ORF">AVDCRST_MAG29-2097</name>
</gene>
<keyword evidence="3 12" id="KW-0813">Transport</keyword>
<sequence length="325" mass="36428">MIVDCGVYRAGERLDAPPGRLDLAATVTALRDDDFVWLGVHEPSAEELAHVATALRLHPLAVEDAVKAHQRPKVERYDDATFIVVKTLRYEDEHDAVETGEIATFLGEHYIVTVRHGNGTTLAPARRRAELDQGHLGHGPHAAFYAILDEVIDAYAEVAAALEQDVVEVEESVFSPERTRDSERIYRLKREVLEVRRAVAPLREPLERFLRTEADDLGEGAVPFFRDAVDHLLRVNETVDTLDSLLDSALSAHVARLSIQQNDDTRKISAWAALFLAPTLVAAVYGMNFERMPELGWRFGYLYSLVLMVGVSYGLYRAFKHSGWL</sequence>
<feature type="transmembrane region" description="Helical" evidence="12">
    <location>
        <begin position="299"/>
        <end position="319"/>
    </location>
</feature>
<keyword evidence="8 12" id="KW-0406">Ion transport</keyword>
<dbReference type="GO" id="GO:0005886">
    <property type="term" value="C:plasma membrane"/>
    <property type="evidence" value="ECO:0007669"/>
    <property type="project" value="UniProtKB-SubCell"/>
</dbReference>
<proteinExistence type="inferred from homology"/>
<dbReference type="GO" id="GO:0015095">
    <property type="term" value="F:magnesium ion transmembrane transporter activity"/>
    <property type="evidence" value="ECO:0007669"/>
    <property type="project" value="UniProtKB-UniRule"/>
</dbReference>
<comment type="subcellular location">
    <subcellularLocation>
        <location evidence="1">Cell membrane</location>
        <topology evidence="1">Multi-pass membrane protein</topology>
    </subcellularLocation>
    <subcellularLocation>
        <location evidence="12">Membrane</location>
        <topology evidence="12">Multi-pass membrane protein</topology>
    </subcellularLocation>
</comment>
<evidence type="ECO:0000256" key="12">
    <source>
        <dbReference type="RuleBase" id="RU362010"/>
    </source>
</evidence>
<keyword evidence="5 12" id="KW-0812">Transmembrane</keyword>
<dbReference type="InterPro" id="IPR002523">
    <property type="entry name" value="MgTranspt_CorA/ZnTranspt_ZntB"/>
</dbReference>
<keyword evidence="7 12" id="KW-1133">Transmembrane helix</keyword>
<organism evidence="13">
    <name type="scientific">uncultured Nocardioidaceae bacterium</name>
    <dbReference type="NCBI Taxonomy" id="253824"/>
    <lineage>
        <taxon>Bacteria</taxon>
        <taxon>Bacillati</taxon>
        <taxon>Actinomycetota</taxon>
        <taxon>Actinomycetes</taxon>
        <taxon>Propionibacteriales</taxon>
        <taxon>Nocardioidaceae</taxon>
        <taxon>environmental samples</taxon>
    </lineage>
</organism>
<dbReference type="EMBL" id="CADCUG010000130">
    <property type="protein sequence ID" value="CAA9348956.1"/>
    <property type="molecule type" value="Genomic_DNA"/>
</dbReference>
<name>A0A6J4M5A9_9ACTN</name>
<dbReference type="CDD" id="cd12830">
    <property type="entry name" value="MtCorA-like"/>
    <property type="match status" value="1"/>
</dbReference>
<evidence type="ECO:0000313" key="13">
    <source>
        <dbReference type="EMBL" id="CAA9348956.1"/>
    </source>
</evidence>
<evidence type="ECO:0000256" key="2">
    <source>
        <dbReference type="ARBA" id="ARBA00009765"/>
    </source>
</evidence>
<dbReference type="SUPFAM" id="SSF144083">
    <property type="entry name" value="Magnesium transport protein CorA, transmembrane region"/>
    <property type="match status" value="1"/>
</dbReference>
<evidence type="ECO:0000256" key="4">
    <source>
        <dbReference type="ARBA" id="ARBA00022475"/>
    </source>
</evidence>
<dbReference type="AlphaFoldDB" id="A0A6J4M5A9"/>
<dbReference type="InterPro" id="IPR045863">
    <property type="entry name" value="CorA_TM1_TM2"/>
</dbReference>
<keyword evidence="4 12" id="KW-1003">Cell membrane</keyword>
<reference evidence="13" key="1">
    <citation type="submission" date="2020-02" db="EMBL/GenBank/DDBJ databases">
        <authorList>
            <person name="Meier V. D."/>
        </authorList>
    </citation>
    <scope>NUCLEOTIDE SEQUENCE</scope>
    <source>
        <strain evidence="13">AVDCRST_MAG29</strain>
    </source>
</reference>
<dbReference type="GO" id="GO:0050897">
    <property type="term" value="F:cobalt ion binding"/>
    <property type="evidence" value="ECO:0007669"/>
    <property type="project" value="TreeGrafter"/>
</dbReference>
<comment type="function">
    <text evidence="11">Mediates influx of magnesium ions. Alternates between open and closed states. Activated by low cytoplasmic Mg(2+) levels. Inactive when cytoplasmic Mg(2+) levels are high.</text>
</comment>
<dbReference type="PANTHER" id="PTHR46494">
    <property type="entry name" value="CORA FAMILY METAL ION TRANSPORTER (EUROFUNG)"/>
    <property type="match status" value="1"/>
</dbReference>
<evidence type="ECO:0000256" key="9">
    <source>
        <dbReference type="ARBA" id="ARBA00023136"/>
    </source>
</evidence>
<dbReference type="InterPro" id="IPR004488">
    <property type="entry name" value="Mg/Co-transport_prot_CorA"/>
</dbReference>
<feature type="transmembrane region" description="Helical" evidence="12">
    <location>
        <begin position="268"/>
        <end position="287"/>
    </location>
</feature>
<evidence type="ECO:0000256" key="8">
    <source>
        <dbReference type="ARBA" id="ARBA00023065"/>
    </source>
</evidence>
<dbReference type="Gene3D" id="1.20.58.340">
    <property type="entry name" value="Magnesium transport protein CorA, transmembrane region"/>
    <property type="match status" value="2"/>
</dbReference>
<evidence type="ECO:0000256" key="1">
    <source>
        <dbReference type="ARBA" id="ARBA00004651"/>
    </source>
</evidence>
<dbReference type="InterPro" id="IPR045861">
    <property type="entry name" value="CorA_cytoplasmic_dom"/>
</dbReference>
<dbReference type="GO" id="GO:0015087">
    <property type="term" value="F:cobalt ion transmembrane transporter activity"/>
    <property type="evidence" value="ECO:0007669"/>
    <property type="project" value="UniProtKB-UniRule"/>
</dbReference>
<dbReference type="Pfam" id="PF01544">
    <property type="entry name" value="CorA"/>
    <property type="match status" value="1"/>
</dbReference>
<keyword evidence="6 12" id="KW-0460">Magnesium</keyword>
<accession>A0A6J4M5A9</accession>
<evidence type="ECO:0000256" key="10">
    <source>
        <dbReference type="ARBA" id="ARBA00034269"/>
    </source>
</evidence>
<evidence type="ECO:0000256" key="7">
    <source>
        <dbReference type="ARBA" id="ARBA00022989"/>
    </source>
</evidence>
<protein>
    <recommendedName>
        <fullName evidence="12">Magnesium transport protein CorA</fullName>
    </recommendedName>
</protein>
<evidence type="ECO:0000256" key="6">
    <source>
        <dbReference type="ARBA" id="ARBA00022842"/>
    </source>
</evidence>
<evidence type="ECO:0000256" key="5">
    <source>
        <dbReference type="ARBA" id="ARBA00022692"/>
    </source>
</evidence>
<comment type="similarity">
    <text evidence="2 12">Belongs to the CorA metal ion transporter (MIT) (TC 1.A.35) family.</text>
</comment>
<dbReference type="NCBIfam" id="TIGR00383">
    <property type="entry name" value="corA"/>
    <property type="match status" value="1"/>
</dbReference>
<evidence type="ECO:0000256" key="11">
    <source>
        <dbReference type="ARBA" id="ARBA00045497"/>
    </source>
</evidence>